<dbReference type="Proteomes" id="UP000572817">
    <property type="component" value="Unassembled WGS sequence"/>
</dbReference>
<evidence type="ECO:0000313" key="2">
    <source>
        <dbReference type="Proteomes" id="UP000572817"/>
    </source>
</evidence>
<dbReference type="AlphaFoldDB" id="A0A8H4J2E9"/>
<dbReference type="EMBL" id="WWBZ02000014">
    <property type="protein sequence ID" value="KAF4310567.1"/>
    <property type="molecule type" value="Genomic_DNA"/>
</dbReference>
<evidence type="ECO:0000313" key="1">
    <source>
        <dbReference type="EMBL" id="KAF4310567.1"/>
    </source>
</evidence>
<protein>
    <submittedName>
        <fullName evidence="1">Uncharacterized protein</fullName>
    </submittedName>
</protein>
<comment type="caution">
    <text evidence="1">The sequence shown here is derived from an EMBL/GenBank/DDBJ whole genome shotgun (WGS) entry which is preliminary data.</text>
</comment>
<sequence length="194" mass="20384">MPGRLNRPLLPTLLGLLTLTSLFYYFTTASAAPKMPSARAAAPPLSVSLHQTNPTTLTARLTNTDATTSYTLVTWDTPLDPLALKLGLATIALPDGTVLDMPTIQVRRKYPPAADSIVTLAPGESREQAFALEGPAVPVERIREGGGRALVRLSGAWQAGVWAVEGGEPVGRMGAEEGKLGGEWASGEVEVVLG</sequence>
<proteinExistence type="predicted"/>
<accession>A0A8H4J2E9</accession>
<organism evidence="1 2">
    <name type="scientific">Botryosphaeria dothidea</name>
    <dbReference type="NCBI Taxonomy" id="55169"/>
    <lineage>
        <taxon>Eukaryota</taxon>
        <taxon>Fungi</taxon>
        <taxon>Dikarya</taxon>
        <taxon>Ascomycota</taxon>
        <taxon>Pezizomycotina</taxon>
        <taxon>Dothideomycetes</taxon>
        <taxon>Dothideomycetes incertae sedis</taxon>
        <taxon>Botryosphaeriales</taxon>
        <taxon>Botryosphaeriaceae</taxon>
        <taxon>Botryosphaeria</taxon>
    </lineage>
</organism>
<dbReference type="OrthoDB" id="4664297at2759"/>
<name>A0A8H4J2E9_9PEZI</name>
<dbReference type="Gene3D" id="2.60.40.2970">
    <property type="match status" value="1"/>
</dbReference>
<reference evidence="1" key="1">
    <citation type="submission" date="2020-04" db="EMBL/GenBank/DDBJ databases">
        <title>Genome Assembly and Annotation of Botryosphaeria dothidea sdau 11-99, a Latent Pathogen of Apple Fruit Ring Rot in China.</title>
        <authorList>
            <person name="Yu C."/>
            <person name="Diao Y."/>
            <person name="Lu Q."/>
            <person name="Zhao J."/>
            <person name="Cui S."/>
            <person name="Peng C."/>
            <person name="He B."/>
            <person name="Liu H."/>
        </authorList>
    </citation>
    <scope>NUCLEOTIDE SEQUENCE [LARGE SCALE GENOMIC DNA]</scope>
    <source>
        <strain evidence="1">Sdau11-99</strain>
    </source>
</reference>
<gene>
    <name evidence="1" type="ORF">GTA08_BOTSDO13883</name>
</gene>
<keyword evidence="2" id="KW-1185">Reference proteome</keyword>